<keyword evidence="9" id="KW-0753">Steroid metabolism</keyword>
<dbReference type="InterPro" id="IPR011876">
    <property type="entry name" value="IsopentenylPP_isomerase_typ1"/>
</dbReference>
<dbReference type="NCBIfam" id="TIGR02150">
    <property type="entry name" value="IPP_isom_1"/>
    <property type="match status" value="1"/>
</dbReference>
<dbReference type="InterPro" id="IPR015797">
    <property type="entry name" value="NUDIX_hydrolase-like_dom_sf"/>
</dbReference>
<evidence type="ECO:0000313" key="17">
    <source>
        <dbReference type="Proteomes" id="UP000440578"/>
    </source>
</evidence>
<gene>
    <name evidence="16" type="primary">IDI1</name>
    <name evidence="16" type="ORF">FJT64_020424</name>
</gene>
<dbReference type="GO" id="GO:0004452">
    <property type="term" value="F:isopentenyl-diphosphate delta-isomerase activity"/>
    <property type="evidence" value="ECO:0007669"/>
    <property type="project" value="UniProtKB-EC"/>
</dbReference>
<dbReference type="FunFam" id="3.90.79.10:FF:000012">
    <property type="entry name" value="Isopentenyl-diphosphate Delta-isomerase 1"/>
    <property type="match status" value="1"/>
</dbReference>
<keyword evidence="17" id="KW-1185">Reference proteome</keyword>
<evidence type="ECO:0000256" key="2">
    <source>
        <dbReference type="ARBA" id="ARBA00001946"/>
    </source>
</evidence>
<dbReference type="UniPathway" id="UPA00059">
    <property type="reaction ID" value="UER00104"/>
</dbReference>
<keyword evidence="12" id="KW-0443">Lipid metabolism</keyword>
<keyword evidence="11" id="KW-0752">Steroid biosynthesis</keyword>
<protein>
    <recommendedName>
        <fullName evidence="6">isopentenyl-diphosphate Delta-isomerase</fullName>
        <ecNumber evidence="6">5.3.3.2</ecNumber>
    </recommendedName>
</protein>
<dbReference type="AlphaFoldDB" id="A0A6A4X1R7"/>
<proteinExistence type="inferred from homology"/>
<keyword evidence="7" id="KW-0444">Lipid biosynthesis</keyword>
<comment type="similarity">
    <text evidence="5">Belongs to the IPP isomerase type 1 family.</text>
</comment>
<reference evidence="16 17" key="1">
    <citation type="submission" date="2019-07" db="EMBL/GenBank/DDBJ databases">
        <title>Draft genome assembly of a fouling barnacle, Amphibalanus amphitrite (Darwin, 1854): The first reference genome for Thecostraca.</title>
        <authorList>
            <person name="Kim W."/>
        </authorList>
    </citation>
    <scope>NUCLEOTIDE SEQUENCE [LARGE SCALE GENOMIC DNA]</scope>
    <source>
        <strain evidence="16">SNU_AA5</strain>
        <tissue evidence="16">Soma without cirri and trophi</tissue>
    </source>
</reference>
<evidence type="ECO:0000256" key="1">
    <source>
        <dbReference type="ARBA" id="ARBA00000374"/>
    </source>
</evidence>
<comment type="pathway">
    <text evidence="4">Isoprenoid biosynthesis; dimethylallyl diphosphate biosynthesis; dimethylallyl diphosphate from isopentenyl diphosphate: step 1/1.</text>
</comment>
<dbReference type="SUPFAM" id="SSF55811">
    <property type="entry name" value="Nudix"/>
    <property type="match status" value="1"/>
</dbReference>
<feature type="domain" description="Nudix hydrolase" evidence="15">
    <location>
        <begin position="86"/>
        <end position="237"/>
    </location>
</feature>
<dbReference type="InterPro" id="IPR000086">
    <property type="entry name" value="NUDIX_hydrolase_dom"/>
</dbReference>
<dbReference type="GO" id="GO:0006695">
    <property type="term" value="P:cholesterol biosynthetic process"/>
    <property type="evidence" value="ECO:0007669"/>
    <property type="project" value="UniProtKB-KW"/>
</dbReference>
<dbReference type="PROSITE" id="PS51462">
    <property type="entry name" value="NUDIX"/>
    <property type="match status" value="1"/>
</dbReference>
<evidence type="ECO:0000259" key="15">
    <source>
        <dbReference type="PROSITE" id="PS51462"/>
    </source>
</evidence>
<evidence type="ECO:0000256" key="7">
    <source>
        <dbReference type="ARBA" id="ARBA00022516"/>
    </source>
</evidence>
<accession>A0A6A4X1R7</accession>
<dbReference type="Proteomes" id="UP000440578">
    <property type="component" value="Unassembled WGS sequence"/>
</dbReference>
<evidence type="ECO:0000256" key="14">
    <source>
        <dbReference type="ARBA" id="ARBA00023235"/>
    </source>
</evidence>
<keyword evidence="9" id="KW-0756">Sterol biosynthesis</keyword>
<keyword evidence="9" id="KW-0153">Cholesterol metabolism</keyword>
<comment type="function">
    <text evidence="3">Catalyzes the 1,3-allylic rearrangement of the homoallylic substrate isopentenyl (IPP) to its highly electrophilic allylic isomer, dimethylallyl diphosphate (DMAPP).</text>
</comment>
<dbReference type="PANTHER" id="PTHR10885">
    <property type="entry name" value="ISOPENTENYL-DIPHOSPHATE DELTA-ISOMERASE"/>
    <property type="match status" value="1"/>
</dbReference>
<dbReference type="Gene3D" id="3.90.79.10">
    <property type="entry name" value="Nucleoside Triphosphate Pyrophosphohydrolase"/>
    <property type="match status" value="1"/>
</dbReference>
<comment type="caution">
    <text evidence="16">The sequence shown here is derived from an EMBL/GenBank/DDBJ whole genome shotgun (WGS) entry which is preliminary data.</text>
</comment>
<evidence type="ECO:0000256" key="9">
    <source>
        <dbReference type="ARBA" id="ARBA00022778"/>
    </source>
</evidence>
<dbReference type="GO" id="GO:0046872">
    <property type="term" value="F:metal ion binding"/>
    <property type="evidence" value="ECO:0007669"/>
    <property type="project" value="UniProtKB-KW"/>
</dbReference>
<dbReference type="GO" id="GO:0005737">
    <property type="term" value="C:cytoplasm"/>
    <property type="evidence" value="ECO:0007669"/>
    <property type="project" value="TreeGrafter"/>
</dbReference>
<dbReference type="Pfam" id="PF00293">
    <property type="entry name" value="NUDIX"/>
    <property type="match status" value="1"/>
</dbReference>
<evidence type="ECO:0000256" key="3">
    <source>
        <dbReference type="ARBA" id="ARBA00003951"/>
    </source>
</evidence>
<dbReference type="PANTHER" id="PTHR10885:SF0">
    <property type="entry name" value="ISOPENTENYL-DIPHOSPHATE DELTA-ISOMERASE"/>
    <property type="match status" value="1"/>
</dbReference>
<keyword evidence="10" id="KW-0460">Magnesium</keyword>
<evidence type="ECO:0000256" key="4">
    <source>
        <dbReference type="ARBA" id="ARBA00004826"/>
    </source>
</evidence>
<dbReference type="GO" id="GO:0050992">
    <property type="term" value="P:dimethylallyl diphosphate biosynthetic process"/>
    <property type="evidence" value="ECO:0007669"/>
    <property type="project" value="UniProtKB-UniPathway"/>
</dbReference>
<keyword evidence="14 16" id="KW-0413">Isomerase</keyword>
<dbReference type="EC" id="5.3.3.2" evidence="6"/>
<evidence type="ECO:0000256" key="5">
    <source>
        <dbReference type="ARBA" id="ARBA00007579"/>
    </source>
</evidence>
<dbReference type="GO" id="GO:0009240">
    <property type="term" value="P:isopentenyl diphosphate biosynthetic process"/>
    <property type="evidence" value="ECO:0007669"/>
    <property type="project" value="TreeGrafter"/>
</dbReference>
<dbReference type="CDD" id="cd02885">
    <property type="entry name" value="NUDIX_IPP_Isomerase"/>
    <property type="match status" value="1"/>
</dbReference>
<evidence type="ECO:0000313" key="16">
    <source>
        <dbReference type="EMBL" id="KAF0308302.1"/>
    </source>
</evidence>
<evidence type="ECO:0000256" key="11">
    <source>
        <dbReference type="ARBA" id="ARBA00022955"/>
    </source>
</evidence>
<evidence type="ECO:0000256" key="10">
    <source>
        <dbReference type="ARBA" id="ARBA00022842"/>
    </source>
</evidence>
<comment type="cofactor">
    <cofactor evidence="2">
        <name>Mg(2+)</name>
        <dbReference type="ChEBI" id="CHEBI:18420"/>
    </cofactor>
</comment>
<keyword evidence="8" id="KW-0479">Metal-binding</keyword>
<evidence type="ECO:0000256" key="13">
    <source>
        <dbReference type="ARBA" id="ARBA00023229"/>
    </source>
</evidence>
<evidence type="ECO:0000256" key="12">
    <source>
        <dbReference type="ARBA" id="ARBA00023098"/>
    </source>
</evidence>
<name>A0A6A4X1R7_AMPAM</name>
<organism evidence="16 17">
    <name type="scientific">Amphibalanus amphitrite</name>
    <name type="common">Striped barnacle</name>
    <name type="synonym">Balanus amphitrite</name>
    <dbReference type="NCBI Taxonomy" id="1232801"/>
    <lineage>
        <taxon>Eukaryota</taxon>
        <taxon>Metazoa</taxon>
        <taxon>Ecdysozoa</taxon>
        <taxon>Arthropoda</taxon>
        <taxon>Crustacea</taxon>
        <taxon>Multicrustacea</taxon>
        <taxon>Cirripedia</taxon>
        <taxon>Thoracica</taxon>
        <taxon>Thoracicalcarea</taxon>
        <taxon>Balanomorpha</taxon>
        <taxon>Balanoidea</taxon>
        <taxon>Balanidae</taxon>
        <taxon>Amphibalaninae</taxon>
        <taxon>Amphibalanus</taxon>
    </lineage>
</organism>
<keyword evidence="9" id="KW-1207">Sterol metabolism</keyword>
<keyword evidence="13" id="KW-0414">Isoprene biosynthesis</keyword>
<evidence type="ECO:0000256" key="8">
    <source>
        <dbReference type="ARBA" id="ARBA00022723"/>
    </source>
</evidence>
<sequence>MESMIASLLRGFRTTSGILASRQMSMSTPIGEARRAASSLHSVPAALDRQQELLLDEMCLLVDENDRQVGAATKRRCHQWSDGSCPLHRAFSVFLFDSRDRLLLQRRSDVKITFPGNVTNTCCSHPLAVPGETEAEGGRGVIRAARRRLAIELGIDPKQVPTSAFHYLTRMHYKAASDGGVWGEHEMDYILVVRADVDLAPNPNEVKAVDYVARHELTGFLARLRADGVLPTPWFQLISDTWLMRWWENLDSLAQFEDHQTIHRL</sequence>
<dbReference type="EMBL" id="VIIS01000495">
    <property type="protein sequence ID" value="KAF0308302.1"/>
    <property type="molecule type" value="Genomic_DNA"/>
</dbReference>
<comment type="catalytic activity">
    <reaction evidence="1">
        <text>isopentenyl diphosphate = dimethylallyl diphosphate</text>
        <dbReference type="Rhea" id="RHEA:23284"/>
        <dbReference type="ChEBI" id="CHEBI:57623"/>
        <dbReference type="ChEBI" id="CHEBI:128769"/>
        <dbReference type="EC" id="5.3.3.2"/>
    </reaction>
</comment>
<dbReference type="OrthoDB" id="510307at2759"/>
<keyword evidence="9" id="KW-0152">Cholesterol biosynthesis</keyword>
<dbReference type="PIRSF" id="PIRSF018427">
    <property type="entry name" value="Isopntndiph_ism"/>
    <property type="match status" value="1"/>
</dbReference>
<evidence type="ECO:0000256" key="6">
    <source>
        <dbReference type="ARBA" id="ARBA00012057"/>
    </source>
</evidence>